<proteinExistence type="predicted"/>
<accession>A0A0M0FBC1</accession>
<keyword evidence="1" id="KW-0472">Membrane</keyword>
<dbReference type="Proteomes" id="UP000037387">
    <property type="component" value="Unassembled WGS sequence"/>
</dbReference>
<keyword evidence="1" id="KW-1133">Transmembrane helix</keyword>
<dbReference type="PATRIC" id="fig|1350482.3.peg.110"/>
<evidence type="ECO:0000256" key="1">
    <source>
        <dbReference type="SAM" id="Phobius"/>
    </source>
</evidence>
<keyword evidence="3" id="KW-1185">Reference proteome</keyword>
<feature type="transmembrane region" description="Helical" evidence="1">
    <location>
        <begin position="82"/>
        <end position="101"/>
    </location>
</feature>
<dbReference type="EMBL" id="ATNL01000006">
    <property type="protein sequence ID" value="KON74461.1"/>
    <property type="molecule type" value="Genomic_DNA"/>
</dbReference>
<dbReference type="AlphaFoldDB" id="A0A0M0FBC1"/>
<name>A0A0M0FBC1_CELCE</name>
<evidence type="ECO:0000313" key="2">
    <source>
        <dbReference type="EMBL" id="KON74461.1"/>
    </source>
</evidence>
<gene>
    <name evidence="2" type="ORF">M768_00625</name>
</gene>
<protein>
    <submittedName>
        <fullName evidence="2">Uncharacterized protein</fullName>
    </submittedName>
</protein>
<organism evidence="2 3">
    <name type="scientific">Cellulosimicrobium cellulans F16</name>
    <dbReference type="NCBI Taxonomy" id="1350482"/>
    <lineage>
        <taxon>Bacteria</taxon>
        <taxon>Bacillati</taxon>
        <taxon>Actinomycetota</taxon>
        <taxon>Actinomycetes</taxon>
        <taxon>Micrococcales</taxon>
        <taxon>Promicromonosporaceae</taxon>
        <taxon>Cellulosimicrobium</taxon>
    </lineage>
</organism>
<sequence length="170" mass="17691">MSSPPAVGPLPAGSPAGLLEGALEGAPSSVLCVMPPSCRTAPTPGPRWCHGPALAVGRRARFTGAVDWYTEVSVMSMTTRRGAAAALAIAVILLLGACAAGPNVAANPGGYGFWWGLWQGMILPITFIVSLFTDTVSIYEVDNNGNWYDVGFMLGIALFSGPVIALRRRS</sequence>
<evidence type="ECO:0000313" key="3">
    <source>
        <dbReference type="Proteomes" id="UP000037387"/>
    </source>
</evidence>
<feature type="transmembrane region" description="Helical" evidence="1">
    <location>
        <begin position="113"/>
        <end position="133"/>
    </location>
</feature>
<feature type="transmembrane region" description="Helical" evidence="1">
    <location>
        <begin position="145"/>
        <end position="166"/>
    </location>
</feature>
<reference evidence="2 3" key="1">
    <citation type="journal article" date="2015" name="Sci. Rep.">
        <title>Functional and structural properties of a novel cellulosome-like multienzyme complex: efficient glycoside hydrolysis of water-insoluble 7-xylosyl-10-deacetylpaclitaxel.</title>
        <authorList>
            <person name="Dou T.Y."/>
            <person name="Luan H.W."/>
            <person name="Ge G.B."/>
            <person name="Dong M.M."/>
            <person name="Zou H.F."/>
            <person name="He Y.Q."/>
            <person name="Cui P."/>
            <person name="Wang J.Y."/>
            <person name="Hao D.C."/>
            <person name="Yang S.L."/>
            <person name="Yang L."/>
        </authorList>
    </citation>
    <scope>NUCLEOTIDE SEQUENCE [LARGE SCALE GENOMIC DNA]</scope>
    <source>
        <strain evidence="2 3">F16</strain>
    </source>
</reference>
<keyword evidence="1" id="KW-0812">Transmembrane</keyword>
<comment type="caution">
    <text evidence="2">The sequence shown here is derived from an EMBL/GenBank/DDBJ whole genome shotgun (WGS) entry which is preliminary data.</text>
</comment>